<protein>
    <submittedName>
        <fullName evidence="4">GNAT family N-acetyltransferase</fullName>
    </submittedName>
</protein>
<dbReference type="Pfam" id="PF00583">
    <property type="entry name" value="Acetyltransf_1"/>
    <property type="match status" value="1"/>
</dbReference>
<dbReference type="InterPro" id="IPR000182">
    <property type="entry name" value="GNAT_dom"/>
</dbReference>
<reference evidence="4" key="1">
    <citation type="journal article" date="2014" name="Int. J. Syst. Evol. Microbiol.">
        <title>Complete genome sequence of Corynebacterium casei LMG S-19264T (=DSM 44701T), isolated from a smear-ripened cheese.</title>
        <authorList>
            <consortium name="US DOE Joint Genome Institute (JGI-PGF)"/>
            <person name="Walter F."/>
            <person name="Albersmeier A."/>
            <person name="Kalinowski J."/>
            <person name="Ruckert C."/>
        </authorList>
    </citation>
    <scope>NUCLEOTIDE SEQUENCE</scope>
    <source>
        <strain evidence="4">CGMCC 1.10998</strain>
    </source>
</reference>
<dbReference type="PANTHER" id="PTHR43877">
    <property type="entry name" value="AMINOALKYLPHOSPHONATE N-ACETYLTRANSFERASE-RELATED-RELATED"/>
    <property type="match status" value="1"/>
</dbReference>
<dbReference type="RefSeq" id="WP_188566565.1">
    <property type="nucleotide sequence ID" value="NZ_BMED01000002.1"/>
</dbReference>
<gene>
    <name evidence="4" type="primary">phnO</name>
    <name evidence="4" type="ORF">GCM10011396_27390</name>
</gene>
<evidence type="ECO:0000256" key="2">
    <source>
        <dbReference type="ARBA" id="ARBA00023315"/>
    </source>
</evidence>
<dbReference type="InterPro" id="IPR016181">
    <property type="entry name" value="Acyl_CoA_acyltransferase"/>
</dbReference>
<dbReference type="Proteomes" id="UP000637423">
    <property type="component" value="Unassembled WGS sequence"/>
</dbReference>
<keyword evidence="2" id="KW-0012">Acyltransferase</keyword>
<accession>A0A916UN77</accession>
<name>A0A916UN77_9BURK</name>
<keyword evidence="5" id="KW-1185">Reference proteome</keyword>
<comment type="caution">
    <text evidence="4">The sequence shown here is derived from an EMBL/GenBank/DDBJ whole genome shotgun (WGS) entry which is preliminary data.</text>
</comment>
<dbReference type="Gene3D" id="3.40.630.30">
    <property type="match status" value="1"/>
</dbReference>
<dbReference type="SUPFAM" id="SSF55729">
    <property type="entry name" value="Acyl-CoA N-acyltransferases (Nat)"/>
    <property type="match status" value="1"/>
</dbReference>
<dbReference type="GO" id="GO:0016747">
    <property type="term" value="F:acyltransferase activity, transferring groups other than amino-acyl groups"/>
    <property type="evidence" value="ECO:0007669"/>
    <property type="project" value="InterPro"/>
</dbReference>
<evidence type="ECO:0000256" key="1">
    <source>
        <dbReference type="ARBA" id="ARBA00022679"/>
    </source>
</evidence>
<dbReference type="PANTHER" id="PTHR43877:SF2">
    <property type="entry name" value="AMINOALKYLPHOSPHONATE N-ACETYLTRANSFERASE-RELATED"/>
    <property type="match status" value="1"/>
</dbReference>
<feature type="domain" description="N-acetyltransferase" evidence="3">
    <location>
        <begin position="2"/>
        <end position="144"/>
    </location>
</feature>
<evidence type="ECO:0000259" key="3">
    <source>
        <dbReference type="PROSITE" id="PS51186"/>
    </source>
</evidence>
<dbReference type="EMBL" id="BMED01000002">
    <property type="protein sequence ID" value="GGC78737.1"/>
    <property type="molecule type" value="Genomic_DNA"/>
</dbReference>
<dbReference type="CDD" id="cd04301">
    <property type="entry name" value="NAT_SF"/>
    <property type="match status" value="1"/>
</dbReference>
<keyword evidence="1" id="KW-0808">Transferase</keyword>
<sequence length="144" mass="16393">MVKIRNAHLADADVLVDLLAQLGYSAQGYIKEKIATLLRHPDAALLVAEQDQQVLGFISLHFIPQIALEGDFCRISYFCVDDKQTSQGVGKLLIEHAEQMASEHGCDRMEVHSGSRRLRAHQFYTRQEYEESPKYFIKMVARLT</sequence>
<dbReference type="AlphaFoldDB" id="A0A916UN77"/>
<evidence type="ECO:0000313" key="5">
    <source>
        <dbReference type="Proteomes" id="UP000637423"/>
    </source>
</evidence>
<evidence type="ECO:0000313" key="4">
    <source>
        <dbReference type="EMBL" id="GGC78737.1"/>
    </source>
</evidence>
<proteinExistence type="predicted"/>
<organism evidence="4 5">
    <name type="scientific">Undibacterium terreum</name>
    <dbReference type="NCBI Taxonomy" id="1224302"/>
    <lineage>
        <taxon>Bacteria</taxon>
        <taxon>Pseudomonadati</taxon>
        <taxon>Pseudomonadota</taxon>
        <taxon>Betaproteobacteria</taxon>
        <taxon>Burkholderiales</taxon>
        <taxon>Oxalobacteraceae</taxon>
        <taxon>Undibacterium</taxon>
    </lineage>
</organism>
<dbReference type="PROSITE" id="PS51186">
    <property type="entry name" value="GNAT"/>
    <property type="match status" value="1"/>
</dbReference>
<dbReference type="InterPro" id="IPR050832">
    <property type="entry name" value="Bact_Acetyltransf"/>
</dbReference>
<reference evidence="4" key="2">
    <citation type="submission" date="2020-09" db="EMBL/GenBank/DDBJ databases">
        <authorList>
            <person name="Sun Q."/>
            <person name="Zhou Y."/>
        </authorList>
    </citation>
    <scope>NUCLEOTIDE SEQUENCE</scope>
    <source>
        <strain evidence="4">CGMCC 1.10998</strain>
    </source>
</reference>